<evidence type="ECO:0000256" key="1">
    <source>
        <dbReference type="SAM" id="MobiDB-lite"/>
    </source>
</evidence>
<feature type="compositionally biased region" description="Basic and acidic residues" evidence="1">
    <location>
        <begin position="10"/>
        <end position="40"/>
    </location>
</feature>
<feature type="compositionally biased region" description="Acidic residues" evidence="1">
    <location>
        <begin position="167"/>
        <end position="190"/>
    </location>
</feature>
<name>A0A7S4N4F6_9STRA</name>
<protein>
    <submittedName>
        <fullName evidence="2">Uncharacterized protein</fullName>
    </submittedName>
</protein>
<feature type="compositionally biased region" description="Gly residues" evidence="1">
    <location>
        <begin position="103"/>
        <end position="114"/>
    </location>
</feature>
<gene>
    <name evidence="2" type="ORF">OAUR00152_LOCUS28363</name>
</gene>
<dbReference type="EMBL" id="HBKQ01041125">
    <property type="protein sequence ID" value="CAE2264688.1"/>
    <property type="molecule type" value="Transcribed_RNA"/>
</dbReference>
<feature type="compositionally biased region" description="Acidic residues" evidence="1">
    <location>
        <begin position="140"/>
        <end position="151"/>
    </location>
</feature>
<proteinExistence type="predicted"/>
<evidence type="ECO:0000313" key="2">
    <source>
        <dbReference type="EMBL" id="CAE2264688.1"/>
    </source>
</evidence>
<organism evidence="2">
    <name type="scientific">Odontella aurita</name>
    <dbReference type="NCBI Taxonomy" id="265563"/>
    <lineage>
        <taxon>Eukaryota</taxon>
        <taxon>Sar</taxon>
        <taxon>Stramenopiles</taxon>
        <taxon>Ochrophyta</taxon>
        <taxon>Bacillariophyta</taxon>
        <taxon>Mediophyceae</taxon>
        <taxon>Biddulphiophycidae</taxon>
        <taxon>Eupodiscales</taxon>
        <taxon>Odontellaceae</taxon>
        <taxon>Odontella</taxon>
    </lineage>
</organism>
<feature type="compositionally biased region" description="Basic and acidic residues" evidence="1">
    <location>
        <begin position="152"/>
        <end position="166"/>
    </location>
</feature>
<feature type="compositionally biased region" description="Polar residues" evidence="1">
    <location>
        <begin position="73"/>
        <end position="87"/>
    </location>
</feature>
<reference evidence="2" key="1">
    <citation type="submission" date="2021-01" db="EMBL/GenBank/DDBJ databases">
        <authorList>
            <person name="Corre E."/>
            <person name="Pelletier E."/>
            <person name="Niang G."/>
            <person name="Scheremetjew M."/>
            <person name="Finn R."/>
            <person name="Kale V."/>
            <person name="Holt S."/>
            <person name="Cochrane G."/>
            <person name="Meng A."/>
            <person name="Brown T."/>
            <person name="Cohen L."/>
        </authorList>
    </citation>
    <scope>NUCLEOTIDE SEQUENCE</scope>
    <source>
        <strain evidence="2">Isolate 1302-5</strain>
    </source>
</reference>
<sequence>MMLGNVRCEVPGHEASKAKKDEDERGRRNLEGGAEQKDNPDDGDEPSEKIFSSNDGDCDNYEDPGREYDDPTVTGNWNKNGSSSTSIVGDDDHDSLGDDSGGDNSGGGGGGGDNHGGDAAANDVRGNVEEEDGCARGGDDGGDGDASDGNDDGGKSTLRDGVHGRDDDDNNSDDHDGDNEGGDGDDDEDELSRVEEEIGLNEATLESLHVKLTALEVQIDAER</sequence>
<feature type="region of interest" description="Disordered" evidence="1">
    <location>
        <begin position="1"/>
        <end position="192"/>
    </location>
</feature>
<accession>A0A7S4N4F6</accession>
<dbReference type="AlphaFoldDB" id="A0A7S4N4F6"/>